<comment type="catalytic activity">
    <reaction evidence="1">
        <text>a beta-D-glucosyl-(1&lt;-&gt;1')-N-acylsphing-4-enine + H2O = an N-acylsphing-4-enine + D-glucose</text>
        <dbReference type="Rhea" id="RHEA:13269"/>
        <dbReference type="ChEBI" id="CHEBI:4167"/>
        <dbReference type="ChEBI" id="CHEBI:15377"/>
        <dbReference type="ChEBI" id="CHEBI:22801"/>
        <dbReference type="ChEBI" id="CHEBI:52639"/>
        <dbReference type="EC" id="3.2.1.45"/>
    </reaction>
    <physiologicalReaction direction="left-to-right" evidence="1">
        <dbReference type="Rhea" id="RHEA:13270"/>
    </physiologicalReaction>
</comment>
<proteinExistence type="inferred from homology"/>
<keyword evidence="6" id="KW-0443">Lipid metabolism</keyword>
<dbReference type="GO" id="GO:0016020">
    <property type="term" value="C:membrane"/>
    <property type="evidence" value="ECO:0007669"/>
    <property type="project" value="GOC"/>
</dbReference>
<dbReference type="InterPro" id="IPR001139">
    <property type="entry name" value="Glyco_hydro_30"/>
</dbReference>
<dbReference type="SUPFAM" id="SSF51445">
    <property type="entry name" value="(Trans)glycosidases"/>
    <property type="match status" value="1"/>
</dbReference>
<dbReference type="Pfam" id="PF17189">
    <property type="entry name" value="Glyco_hydro_30C"/>
    <property type="match status" value="1"/>
</dbReference>
<evidence type="ECO:0000256" key="3">
    <source>
        <dbReference type="ARBA" id="ARBA00012658"/>
    </source>
</evidence>
<evidence type="ECO:0000313" key="10">
    <source>
        <dbReference type="Proteomes" id="UP000076502"/>
    </source>
</evidence>
<dbReference type="EMBL" id="KQ434896">
    <property type="protein sequence ID" value="KZC10706.1"/>
    <property type="molecule type" value="Genomic_DNA"/>
</dbReference>
<feature type="domain" description="Glycosyl hydrolase family 30 TIM-barrel" evidence="7">
    <location>
        <begin position="82"/>
        <end position="427"/>
    </location>
</feature>
<dbReference type="Proteomes" id="UP000076502">
    <property type="component" value="Unassembled WGS sequence"/>
</dbReference>
<dbReference type="Gene3D" id="3.20.20.80">
    <property type="entry name" value="Glycosidases"/>
    <property type="match status" value="1"/>
</dbReference>
<feature type="non-terminal residue" evidence="9">
    <location>
        <position position="1"/>
    </location>
</feature>
<keyword evidence="10" id="KW-1185">Reference proteome</keyword>
<accession>A0A154PFP7</accession>
<keyword evidence="6" id="KW-0746">Sphingolipid metabolism</keyword>
<dbReference type="GO" id="GO:0004348">
    <property type="term" value="F:glucosylceramidase activity"/>
    <property type="evidence" value="ECO:0007669"/>
    <property type="project" value="UniProtKB-EC"/>
</dbReference>
<dbReference type="GO" id="GO:0006680">
    <property type="term" value="P:glucosylceramide catabolic process"/>
    <property type="evidence" value="ECO:0007669"/>
    <property type="project" value="TreeGrafter"/>
</dbReference>
<keyword evidence="6" id="KW-0326">Glycosidase</keyword>
<dbReference type="InterPro" id="IPR033453">
    <property type="entry name" value="Glyco_hydro_30_TIM-barrel"/>
</dbReference>
<reference evidence="9 10" key="1">
    <citation type="submission" date="2015-07" db="EMBL/GenBank/DDBJ databases">
        <title>The genome of Dufourea novaeangliae.</title>
        <authorList>
            <person name="Pan H."/>
            <person name="Kapheim K."/>
        </authorList>
    </citation>
    <scope>NUCLEOTIDE SEQUENCE [LARGE SCALE GENOMIC DNA]</scope>
    <source>
        <strain evidence="9">0120121106</strain>
        <tissue evidence="9">Whole body</tissue>
    </source>
</reference>
<dbReference type="STRING" id="178035.A0A154PFP7"/>
<protein>
    <recommendedName>
        <fullName evidence="3 6">Glucosylceramidase</fullName>
        <ecNumber evidence="3 6">3.2.1.45</ecNumber>
    </recommendedName>
</protein>
<keyword evidence="4" id="KW-0732">Signal</keyword>
<keyword evidence="5 6" id="KW-0378">Hydrolase</keyword>
<dbReference type="InterPro" id="IPR033452">
    <property type="entry name" value="GH30_C"/>
</dbReference>
<dbReference type="PANTHER" id="PTHR11069:SF23">
    <property type="entry name" value="LYSOSOMAL ACID GLUCOSYLCERAMIDASE"/>
    <property type="match status" value="1"/>
</dbReference>
<organism evidence="9 10">
    <name type="scientific">Dufourea novaeangliae</name>
    <name type="common">Sweat bee</name>
    <dbReference type="NCBI Taxonomy" id="178035"/>
    <lineage>
        <taxon>Eukaryota</taxon>
        <taxon>Metazoa</taxon>
        <taxon>Ecdysozoa</taxon>
        <taxon>Arthropoda</taxon>
        <taxon>Hexapoda</taxon>
        <taxon>Insecta</taxon>
        <taxon>Pterygota</taxon>
        <taxon>Neoptera</taxon>
        <taxon>Endopterygota</taxon>
        <taxon>Hymenoptera</taxon>
        <taxon>Apocrita</taxon>
        <taxon>Aculeata</taxon>
        <taxon>Apoidea</taxon>
        <taxon>Anthophila</taxon>
        <taxon>Halictidae</taxon>
        <taxon>Rophitinae</taxon>
        <taxon>Dufourea</taxon>
    </lineage>
</organism>
<gene>
    <name evidence="9" type="ORF">WN55_02192</name>
</gene>
<name>A0A154PFP7_DUFNO</name>
<comment type="similarity">
    <text evidence="2 6">Belongs to the glycosyl hydrolase 30 family.</text>
</comment>
<sequence length="494" mass="56160">NECIPYYNGKDLIACICNATYCDDIPNDDQPKLAEHGTFYWYVSNLDGLRMNVSTAKIDEHESHDTSTTLVIDTETRYQRVFGFGAGITDSVGINLKKLSEDTQNQVIRTCYDPKVGSGYNIARIPIAGTDFSKEPYTYDDVDGDTSLEHFALAQADYDYKMPFLKKALAMNPTTKIISAPWSAPGWMKTSGQYEEFGYLKEEYYQIYANYLVKFLEEYQKNGLEMWAMATSNEPTVHLEIHLPNIISMGWTPEGLSKWVANNLGPTMASSKSNNTHILALGDYLTSLPWFVEPMLSNENASKYIVGTSVHWYFENRSHITVLDGLHDEFPDKIILMTEASQIPQFWGTPDALPQYWDLAQDYILSIIEYFNHWASGWMDWNMALNEEGGPDYPGRSLNAAILVNPEKDEFYKTPLFYAIKHFSRFVCRDSIRVSITDTETIKTTAFVTPSKEVVVVLYNNQSTSDSVTLKDPLKGTIQLNLTPRSMNTITYKL</sequence>
<evidence type="ECO:0000256" key="1">
    <source>
        <dbReference type="ARBA" id="ARBA00001013"/>
    </source>
</evidence>
<dbReference type="EC" id="3.2.1.45" evidence="3 6"/>
<evidence type="ECO:0000256" key="5">
    <source>
        <dbReference type="ARBA" id="ARBA00022801"/>
    </source>
</evidence>
<evidence type="ECO:0000259" key="7">
    <source>
        <dbReference type="Pfam" id="PF02055"/>
    </source>
</evidence>
<evidence type="ECO:0000313" key="9">
    <source>
        <dbReference type="EMBL" id="KZC10706.1"/>
    </source>
</evidence>
<evidence type="ECO:0000256" key="6">
    <source>
        <dbReference type="RuleBase" id="RU361188"/>
    </source>
</evidence>
<dbReference type="AlphaFoldDB" id="A0A154PFP7"/>
<dbReference type="PRINTS" id="PR00843">
    <property type="entry name" value="GLHYDRLASE30"/>
</dbReference>
<dbReference type="PANTHER" id="PTHR11069">
    <property type="entry name" value="GLUCOSYLCERAMIDASE"/>
    <property type="match status" value="1"/>
</dbReference>
<evidence type="ECO:0000259" key="8">
    <source>
        <dbReference type="Pfam" id="PF17189"/>
    </source>
</evidence>
<dbReference type="Pfam" id="PF02055">
    <property type="entry name" value="Glyco_hydro_30"/>
    <property type="match status" value="1"/>
</dbReference>
<dbReference type="InterPro" id="IPR017853">
    <property type="entry name" value="GH"/>
</dbReference>
<dbReference type="OrthoDB" id="2160638at2759"/>
<evidence type="ECO:0000256" key="2">
    <source>
        <dbReference type="ARBA" id="ARBA00005382"/>
    </source>
</evidence>
<dbReference type="SUPFAM" id="SSF51011">
    <property type="entry name" value="Glycosyl hydrolase domain"/>
    <property type="match status" value="1"/>
</dbReference>
<feature type="domain" description="Glycosyl hydrolase family 30 beta sandwich" evidence="8">
    <location>
        <begin position="431"/>
        <end position="490"/>
    </location>
</feature>
<evidence type="ECO:0000256" key="4">
    <source>
        <dbReference type="ARBA" id="ARBA00022729"/>
    </source>
</evidence>